<sequence>MNTFSCLETLSVCISESCMGAVWLYFCISEIYVSDVVERDTSRKTAPKKKDGVKVSQSEKTVTGGETGSAPAIEGARINSG</sequence>
<accession>A0A835LFV4</accession>
<keyword evidence="3" id="KW-1185">Reference proteome</keyword>
<dbReference type="Proteomes" id="UP000631114">
    <property type="component" value="Unassembled WGS sequence"/>
</dbReference>
<feature type="compositionally biased region" description="Basic and acidic residues" evidence="1">
    <location>
        <begin position="41"/>
        <end position="53"/>
    </location>
</feature>
<gene>
    <name evidence="2" type="ORF">IFM89_033737</name>
</gene>
<proteinExistence type="predicted"/>
<reference evidence="2 3" key="1">
    <citation type="submission" date="2020-10" db="EMBL/GenBank/DDBJ databases">
        <title>The Coptis chinensis genome and diversification of protoberbering-type alkaloids.</title>
        <authorList>
            <person name="Wang B."/>
            <person name="Shu S."/>
            <person name="Song C."/>
            <person name="Liu Y."/>
        </authorList>
    </citation>
    <scope>NUCLEOTIDE SEQUENCE [LARGE SCALE GENOMIC DNA]</scope>
    <source>
        <strain evidence="2">HL-2020</strain>
        <tissue evidence="2">Leaf</tissue>
    </source>
</reference>
<evidence type="ECO:0000256" key="1">
    <source>
        <dbReference type="SAM" id="MobiDB-lite"/>
    </source>
</evidence>
<protein>
    <submittedName>
        <fullName evidence="2">Uncharacterized protein</fullName>
    </submittedName>
</protein>
<evidence type="ECO:0000313" key="3">
    <source>
        <dbReference type="Proteomes" id="UP000631114"/>
    </source>
</evidence>
<feature type="region of interest" description="Disordered" evidence="1">
    <location>
        <begin position="41"/>
        <end position="81"/>
    </location>
</feature>
<comment type="caution">
    <text evidence="2">The sequence shown here is derived from an EMBL/GenBank/DDBJ whole genome shotgun (WGS) entry which is preliminary data.</text>
</comment>
<evidence type="ECO:0000313" key="2">
    <source>
        <dbReference type="EMBL" id="KAF9590319.1"/>
    </source>
</evidence>
<dbReference type="EMBL" id="JADFTS010000009">
    <property type="protein sequence ID" value="KAF9590319.1"/>
    <property type="molecule type" value="Genomic_DNA"/>
</dbReference>
<name>A0A835LFV4_9MAGN</name>
<organism evidence="2 3">
    <name type="scientific">Coptis chinensis</name>
    <dbReference type="NCBI Taxonomy" id="261450"/>
    <lineage>
        <taxon>Eukaryota</taxon>
        <taxon>Viridiplantae</taxon>
        <taxon>Streptophyta</taxon>
        <taxon>Embryophyta</taxon>
        <taxon>Tracheophyta</taxon>
        <taxon>Spermatophyta</taxon>
        <taxon>Magnoliopsida</taxon>
        <taxon>Ranunculales</taxon>
        <taxon>Ranunculaceae</taxon>
        <taxon>Coptidoideae</taxon>
        <taxon>Coptis</taxon>
    </lineage>
</organism>
<dbReference type="AlphaFoldDB" id="A0A835LFV4"/>